<dbReference type="PRINTS" id="PR00180">
    <property type="entry name" value="CRETINALDHBP"/>
</dbReference>
<dbReference type="Gene3D" id="3.40.525.10">
    <property type="entry name" value="CRAL-TRIO lipid binding domain"/>
    <property type="match status" value="1"/>
</dbReference>
<proteinExistence type="predicted"/>
<evidence type="ECO:0000313" key="2">
    <source>
        <dbReference type="EMBL" id="KAJ8714607.1"/>
    </source>
</evidence>
<dbReference type="Proteomes" id="UP001231518">
    <property type="component" value="Chromosome 13"/>
</dbReference>
<dbReference type="InterPro" id="IPR001251">
    <property type="entry name" value="CRAL-TRIO_dom"/>
</dbReference>
<dbReference type="GO" id="GO:1902936">
    <property type="term" value="F:phosphatidylinositol bisphosphate binding"/>
    <property type="evidence" value="ECO:0007669"/>
    <property type="project" value="TreeGrafter"/>
</dbReference>
<dbReference type="CDD" id="cd00170">
    <property type="entry name" value="SEC14"/>
    <property type="match status" value="1"/>
</dbReference>
<dbReference type="InterPro" id="IPR036865">
    <property type="entry name" value="CRAL-TRIO_dom_sf"/>
</dbReference>
<reference evidence="2" key="1">
    <citation type="submission" date="2023-03" db="EMBL/GenBank/DDBJ databases">
        <title>Chromosome-level genomes of two armyworms, Mythimna separata and Mythimna loreyi, provide insights into the biosynthesis and reception of sex pheromones.</title>
        <authorList>
            <person name="Zhao H."/>
        </authorList>
    </citation>
    <scope>NUCLEOTIDE SEQUENCE</scope>
    <source>
        <strain evidence="2">BeijingLab</strain>
        <tissue evidence="2">Pupa</tissue>
    </source>
</reference>
<dbReference type="PROSITE" id="PS50191">
    <property type="entry name" value="CRAL_TRIO"/>
    <property type="match status" value="1"/>
</dbReference>
<dbReference type="EMBL" id="JARGEI010000019">
    <property type="protein sequence ID" value="KAJ8714607.1"/>
    <property type="molecule type" value="Genomic_DNA"/>
</dbReference>
<organism evidence="2 3">
    <name type="scientific">Mythimna separata</name>
    <name type="common">Oriental armyworm</name>
    <name type="synonym">Pseudaletia separata</name>
    <dbReference type="NCBI Taxonomy" id="271217"/>
    <lineage>
        <taxon>Eukaryota</taxon>
        <taxon>Metazoa</taxon>
        <taxon>Ecdysozoa</taxon>
        <taxon>Arthropoda</taxon>
        <taxon>Hexapoda</taxon>
        <taxon>Insecta</taxon>
        <taxon>Pterygota</taxon>
        <taxon>Neoptera</taxon>
        <taxon>Endopterygota</taxon>
        <taxon>Lepidoptera</taxon>
        <taxon>Glossata</taxon>
        <taxon>Ditrysia</taxon>
        <taxon>Noctuoidea</taxon>
        <taxon>Noctuidae</taxon>
        <taxon>Noctuinae</taxon>
        <taxon>Hadenini</taxon>
        <taxon>Mythimna</taxon>
    </lineage>
</organism>
<dbReference type="PANTHER" id="PTHR10174:SF222">
    <property type="entry name" value="GH10083P-RELATED"/>
    <property type="match status" value="1"/>
</dbReference>
<evidence type="ECO:0000259" key="1">
    <source>
        <dbReference type="PROSITE" id="PS50191"/>
    </source>
</evidence>
<dbReference type="Gene3D" id="1.10.8.20">
    <property type="entry name" value="N-terminal domain of phosphatidylinositol transfer protein sec14p"/>
    <property type="match status" value="1"/>
</dbReference>
<evidence type="ECO:0000313" key="3">
    <source>
        <dbReference type="Proteomes" id="UP001231518"/>
    </source>
</evidence>
<gene>
    <name evidence="2" type="ORF">PYW07_002832</name>
</gene>
<name>A0AAD8DPT4_MYTSE</name>
<dbReference type="GO" id="GO:0016020">
    <property type="term" value="C:membrane"/>
    <property type="evidence" value="ECO:0007669"/>
    <property type="project" value="TreeGrafter"/>
</dbReference>
<dbReference type="AlphaFoldDB" id="A0AAD8DPT4"/>
<dbReference type="SUPFAM" id="SSF52087">
    <property type="entry name" value="CRAL/TRIO domain"/>
    <property type="match status" value="1"/>
</dbReference>
<dbReference type="InterPro" id="IPR036273">
    <property type="entry name" value="CRAL/TRIO_N_dom_sf"/>
</dbReference>
<accession>A0AAD8DPT4</accession>
<dbReference type="Pfam" id="PF00650">
    <property type="entry name" value="CRAL_TRIO"/>
    <property type="match status" value="1"/>
</dbReference>
<dbReference type="SUPFAM" id="SSF46938">
    <property type="entry name" value="CRAL/TRIO N-terminal domain"/>
    <property type="match status" value="1"/>
</dbReference>
<feature type="domain" description="CRAL-TRIO" evidence="1">
    <location>
        <begin position="150"/>
        <end position="247"/>
    </location>
</feature>
<dbReference type="PANTHER" id="PTHR10174">
    <property type="entry name" value="ALPHA-TOCOPHEROL TRANSFER PROTEIN-RELATED"/>
    <property type="match status" value="1"/>
</dbReference>
<comment type="caution">
    <text evidence="2">The sequence shown here is derived from an EMBL/GenBank/DDBJ whole genome shotgun (WGS) entry which is preliminary data.</text>
</comment>
<sequence length="290" mass="34326">MKEVIFRVVLNMDKEISEETKKQIAQLREWITTQSHLPKDLEDRIILRFLHSCYYDIEKTKHTIELFFKIRDNSPELINHRDPLSPAMQKALKIAKMAQYQIAGDKNIWFWQLNDPGLEQYDYVQDARMFFMSCDAWMLANNHLAAEDIVVMDAKDITLKFITKFNLSVARKLSKYQEEAMPIRLKQIHVINAPPFIDKLFGLMKPILRQEITEMIHFHVPKSETLYKFISKEDLPVDYGGTKPSMDEMNKQVVDIIMEQRETFLNENFWKTEKKGKKTKEATFRSLDID</sequence>
<protein>
    <recommendedName>
        <fullName evidence="1">CRAL-TRIO domain-containing protein</fullName>
    </recommendedName>
</protein>
<keyword evidence="3" id="KW-1185">Reference proteome</keyword>